<dbReference type="PANTHER" id="PTHR34512">
    <property type="entry name" value="CELL SURFACE PROTEIN"/>
    <property type="match status" value="1"/>
</dbReference>
<dbReference type="InterPro" id="IPR015943">
    <property type="entry name" value="WD40/YVTN_repeat-like_dom_sf"/>
</dbReference>
<organism evidence="2 3">
    <name type="scientific">Salinirubrum litoreum</name>
    <dbReference type="NCBI Taxonomy" id="1126234"/>
    <lineage>
        <taxon>Archaea</taxon>
        <taxon>Methanobacteriati</taxon>
        <taxon>Methanobacteriota</taxon>
        <taxon>Stenosarchaea group</taxon>
        <taxon>Halobacteria</taxon>
        <taxon>Halobacteriales</taxon>
        <taxon>Haloferacaceae</taxon>
        <taxon>Salinirubrum</taxon>
    </lineage>
</organism>
<dbReference type="SMART" id="SM00564">
    <property type="entry name" value="PQQ"/>
    <property type="match status" value="3"/>
</dbReference>
<gene>
    <name evidence="2" type="ORF">ACFPJ5_03320</name>
</gene>
<dbReference type="AlphaFoldDB" id="A0ABD5R7G3"/>
<dbReference type="Gene3D" id="2.40.128.630">
    <property type="match status" value="1"/>
</dbReference>
<evidence type="ECO:0000313" key="3">
    <source>
        <dbReference type="Proteomes" id="UP001596201"/>
    </source>
</evidence>
<dbReference type="InterPro" id="IPR002372">
    <property type="entry name" value="PQQ_rpt_dom"/>
</dbReference>
<sequence length="461" mass="47327">MPTRRRLLAGLAGGAVVGTVLGTSVSLGAIDSWTPATDSWPLRRFDPANTASNRAVSAPVAPSIAWRESVLARSDSNTLVVGPDRVYAGTDAGPSGALQAVVALDRADGSHHWTADTDTGSLALFDGRLYAGPADDDLGALEIYDAATGEQVGEAETFGVGERGHLVPTPDGVFLGAGNVLTGREHGGAARWRRASHGQGVPAVADGSLYAVGYDAARYDSRTLSDVPTGEPPASAWRTSYDSLLTSLPAAVVDGTLLAPGAVPTASPDFDEDPPAPLVGIDAETGALDWRAFTDGARRPGAESDGGDADPSGVVRTTALATDGQRVYAGISSGEQSTRRHAVGWVSVDSGDQSFLLSSDDWIADLAVVGKPDGEVGTDTETAGPNEDPVLLVGTAGDWANDEPTQAGTVRAVDATRGEELWRVRVRSAVRALAPVADAVFAVLLDGSVVKLSDAESAAQK</sequence>
<dbReference type="InterPro" id="IPR018391">
    <property type="entry name" value="PQQ_b-propeller_rpt"/>
</dbReference>
<keyword evidence="3" id="KW-1185">Reference proteome</keyword>
<comment type="caution">
    <text evidence="2">The sequence shown here is derived from an EMBL/GenBank/DDBJ whole genome shotgun (WGS) entry which is preliminary data.</text>
</comment>
<dbReference type="PANTHER" id="PTHR34512:SF30">
    <property type="entry name" value="OUTER MEMBRANE PROTEIN ASSEMBLY FACTOR BAMB"/>
    <property type="match status" value="1"/>
</dbReference>
<dbReference type="EMBL" id="JBHSKX010000001">
    <property type="protein sequence ID" value="MFC5365953.1"/>
    <property type="molecule type" value="Genomic_DNA"/>
</dbReference>
<evidence type="ECO:0000313" key="2">
    <source>
        <dbReference type="EMBL" id="MFC5365953.1"/>
    </source>
</evidence>
<dbReference type="PROSITE" id="PS51318">
    <property type="entry name" value="TAT"/>
    <property type="match status" value="1"/>
</dbReference>
<dbReference type="InterPro" id="IPR011047">
    <property type="entry name" value="Quinoprotein_ADH-like_sf"/>
</dbReference>
<protein>
    <submittedName>
        <fullName evidence="2">PQQ-binding-like beta-propeller repeat protein</fullName>
    </submittedName>
</protein>
<feature type="domain" description="Pyrrolo-quinoline quinone repeat" evidence="1">
    <location>
        <begin position="141"/>
        <end position="361"/>
    </location>
</feature>
<dbReference type="SUPFAM" id="SSF50998">
    <property type="entry name" value="Quinoprotein alcohol dehydrogenase-like"/>
    <property type="match status" value="1"/>
</dbReference>
<name>A0ABD5R7G3_9EURY</name>
<accession>A0ABD5R7G3</accession>
<reference evidence="2 3" key="1">
    <citation type="journal article" date="2019" name="Int. J. Syst. Evol. Microbiol.">
        <title>The Global Catalogue of Microorganisms (GCM) 10K type strain sequencing project: providing services to taxonomists for standard genome sequencing and annotation.</title>
        <authorList>
            <consortium name="The Broad Institute Genomics Platform"/>
            <consortium name="The Broad Institute Genome Sequencing Center for Infectious Disease"/>
            <person name="Wu L."/>
            <person name="Ma J."/>
        </authorList>
    </citation>
    <scope>NUCLEOTIDE SEQUENCE [LARGE SCALE GENOMIC DNA]</scope>
    <source>
        <strain evidence="2 3">CGMCC 1.12237</strain>
    </source>
</reference>
<dbReference type="InterPro" id="IPR006311">
    <property type="entry name" value="TAT_signal"/>
</dbReference>
<dbReference type="Pfam" id="PF13360">
    <property type="entry name" value="PQQ_2"/>
    <property type="match status" value="1"/>
</dbReference>
<dbReference type="Proteomes" id="UP001596201">
    <property type="component" value="Unassembled WGS sequence"/>
</dbReference>
<proteinExistence type="predicted"/>
<dbReference type="Gene3D" id="2.130.10.10">
    <property type="entry name" value="YVTN repeat-like/Quinoprotein amine dehydrogenase"/>
    <property type="match status" value="1"/>
</dbReference>
<evidence type="ECO:0000259" key="1">
    <source>
        <dbReference type="Pfam" id="PF13360"/>
    </source>
</evidence>
<dbReference type="RefSeq" id="WP_227228705.1">
    <property type="nucleotide sequence ID" value="NZ_JAJCVJ010000001.1"/>
</dbReference>